<dbReference type="CDD" id="cd16377">
    <property type="entry name" value="23S_rRNA_IVP_like"/>
    <property type="match status" value="1"/>
</dbReference>
<organism evidence="1">
    <name type="scientific">candidate division WWE3 bacterium</name>
    <dbReference type="NCBI Taxonomy" id="2053526"/>
    <lineage>
        <taxon>Bacteria</taxon>
        <taxon>Katanobacteria</taxon>
    </lineage>
</organism>
<dbReference type="EMBL" id="DSPJ01000070">
    <property type="protein sequence ID" value="HEX62039.1"/>
    <property type="molecule type" value="Genomic_DNA"/>
</dbReference>
<proteinExistence type="predicted"/>
<dbReference type="NCBIfam" id="TIGR02436">
    <property type="entry name" value="four helix bundle protein"/>
    <property type="match status" value="1"/>
</dbReference>
<protein>
    <submittedName>
        <fullName evidence="1">Four helix bundle protein</fullName>
    </submittedName>
</protein>
<dbReference type="AlphaFoldDB" id="A0A831Z2Z7"/>
<dbReference type="Gene3D" id="1.20.1440.60">
    <property type="entry name" value="23S rRNA-intervening sequence"/>
    <property type="match status" value="1"/>
</dbReference>
<dbReference type="InterPro" id="IPR036583">
    <property type="entry name" value="23S_rRNA_IVS_sf"/>
</dbReference>
<dbReference type="Pfam" id="PF05635">
    <property type="entry name" value="23S_rRNA_IVP"/>
    <property type="match status" value="1"/>
</dbReference>
<reference evidence="1" key="1">
    <citation type="journal article" date="2020" name="mSystems">
        <title>Genome- and Community-Level Interaction Insights into Carbon Utilization and Element Cycling Functions of Hydrothermarchaeota in Hydrothermal Sediment.</title>
        <authorList>
            <person name="Zhou Z."/>
            <person name="Liu Y."/>
            <person name="Xu W."/>
            <person name="Pan J."/>
            <person name="Luo Z.H."/>
            <person name="Li M."/>
        </authorList>
    </citation>
    <scope>NUCLEOTIDE SEQUENCE [LARGE SCALE GENOMIC DNA]</scope>
    <source>
        <strain evidence="1">SpSt-361</strain>
    </source>
</reference>
<dbReference type="PANTHER" id="PTHR38471">
    <property type="entry name" value="FOUR HELIX BUNDLE PROTEIN"/>
    <property type="match status" value="1"/>
</dbReference>
<comment type="caution">
    <text evidence="1">The sequence shown here is derived from an EMBL/GenBank/DDBJ whole genome shotgun (WGS) entry which is preliminary data.</text>
</comment>
<dbReference type="SUPFAM" id="SSF158446">
    <property type="entry name" value="IVS-encoded protein-like"/>
    <property type="match status" value="1"/>
</dbReference>
<evidence type="ECO:0000313" key="1">
    <source>
        <dbReference type="EMBL" id="HEX62039.1"/>
    </source>
</evidence>
<dbReference type="PANTHER" id="PTHR38471:SF2">
    <property type="entry name" value="FOUR HELIX BUNDLE PROTEIN"/>
    <property type="match status" value="1"/>
</dbReference>
<dbReference type="InterPro" id="IPR012657">
    <property type="entry name" value="23S_rRNA-intervening_sequence"/>
</dbReference>
<accession>A0A831Z2Z7</accession>
<name>A0A831Z2Z7_UNCKA</name>
<sequence length="89" mass="10276">MDTGIQGAKKIKHFTDLDVWKETHQLVLGIYQITKSFPKQEIYGLTNQIRRSAVSIESNIAEGFNRYHYGENQLLLWMPVVHLESSKAN</sequence>
<gene>
    <name evidence="1" type="ORF">ENR01_02735</name>
</gene>